<dbReference type="Gene3D" id="3.40.50.300">
    <property type="entry name" value="P-loop containing nucleotide triphosphate hydrolases"/>
    <property type="match status" value="1"/>
</dbReference>
<protein>
    <submittedName>
        <fullName evidence="1">Uncharacterized protein</fullName>
    </submittedName>
</protein>
<dbReference type="InterPro" id="IPR019734">
    <property type="entry name" value="TPR_rpt"/>
</dbReference>
<comment type="caution">
    <text evidence="1">The sequence shown here is derived from an EMBL/GenBank/DDBJ whole genome shotgun (WGS) entry which is preliminary data.</text>
</comment>
<sequence>MDRRKIAVVYGLGGIGKTQLALGFAREYKAKFSAIMFLDMKDDSTFLASVSKVFDRVWEAWPSGLEGKPRKKPKEPELVLQTMVRWLSIAQNRYWLVILDNIDAGDENEEKEIVARCVPSVDHGNIIVTTRVQCFTNIGKLVQVERMNDNQAVELLAKRLQTPLPAFTEKPVETDPQILQARQDLITELGGLPLALAQVSAYINDTGIGYREFLDLYNSSRHEILKGLLPPGSAEEDPKSCILTTWKVSLDQLLHCRSRNPNTRSLYSRAAKLLFLFAHLNSRDIWFRLLQAGLLDPDVPHWFRETLNSKANFLNTVRVLIKYSFVIANPLDEAYSVHNLFSLYCAYSAKEQGNSEYLTLALNIVGYSVPTKYHPSVWKVDERLLPHANVILDHVRGGAIVHSQGFDIRKLSCEDLDFARGILHNNSDQGGYVLYYPSSRLSMLFQRHQWDPTVSTLLETELDCLEREQGRDAPVTLLLMVEHVWNCFLDDEYEKGMPLAQESLIGLANQIGTKSREAFRATIAIAALHSLRETFTESIRIGRELLERSESALGKNDLLTLQIMWNLAVDLRDSGAVQESDHFYAEAFRRYEEVLGRTHPYTLKVAGSRHGVLTRSKNFKDAAEFQTRVFRTYWELHGADHSKTLDQAEDLFSDFLNVEDESCRAQILNVFEGFVDHLRDHFHYRRSALVYALILLSSCYREEGSAVMAERCCLEAYNLIQEEDISGQIPCHLLIMESQDLVSLGKYTESERMLELALWKVTEAATDEVDFDISGLPGLVEVYAGLGDSDHLLAIMETMERLSKHMRPSEKHITMLGMRNSAIVLVSLGRDQEALHFFDLIRNFFRESDGTDSIIYLESSFNLGICHKNLQNLERARSIWEILAARRTTLSGPSRLNAVDSFREIGVLEAQEGRFSAAEEIFIECLKLYKMDGGIYVGLPRCRLELAEVYLDMDRFADAESACEAAIEDYLHCTDTGLSPKRRGRFLISVYELLGLVTLLQDRFSSAIKAYTTICEDYSYASDRDIGDSQICLGIASICGGRYEKAETYAAQALRSYTRDSSSQTWRLKCAEAVSEAVWCIKMKKETTADGVLRQNHFLPPGWNLYHSRGFICFECPDGIDLLSSGVMRLCGVAKRPRLISIASSSTDTTDSLESARLKSSIDDTPVYAKPHVLETRVREIDEKNWKALLPELDEALQSVIEFSRPARGPSCWTVRAHPGIDTVKLPLSIAGLPVIVPVRTRYPAMGGVGHLPDPGSMELVDPSQPLTDDFVDGVFKEYREAKGFFLLLNGMLQILVAPDFDRESALSELPTRFHGLHVSYITINMHPASLESPSATLAMSKAAPAATMSSVPKIGFNTGLKPFSAFHLRTGSTIEARAKAHNRTRQNAKVGLKTRLWQEPSKTFLTMPTHVLLHALKRKKFLGLFGPKEEEANPVYSGDWKPKIEVWAYGQQVVSP</sequence>
<dbReference type="SUPFAM" id="SSF52540">
    <property type="entry name" value="P-loop containing nucleoside triphosphate hydrolases"/>
    <property type="match status" value="1"/>
</dbReference>
<dbReference type="GO" id="GO:0043531">
    <property type="term" value="F:ADP binding"/>
    <property type="evidence" value="ECO:0007669"/>
    <property type="project" value="InterPro"/>
</dbReference>
<proteinExistence type="predicted"/>
<dbReference type="Proteomes" id="UP000193144">
    <property type="component" value="Unassembled WGS sequence"/>
</dbReference>
<keyword evidence="2" id="KW-1185">Reference proteome</keyword>
<dbReference type="PRINTS" id="PR00364">
    <property type="entry name" value="DISEASERSIST"/>
</dbReference>
<dbReference type="InterPro" id="IPR027417">
    <property type="entry name" value="P-loop_NTPase"/>
</dbReference>
<gene>
    <name evidence="1" type="ORF">BCR34DRAFT_382202</name>
</gene>
<name>A0A1Y1ZG47_9PLEO</name>
<evidence type="ECO:0000313" key="2">
    <source>
        <dbReference type="Proteomes" id="UP000193144"/>
    </source>
</evidence>
<dbReference type="SUPFAM" id="SSF48452">
    <property type="entry name" value="TPR-like"/>
    <property type="match status" value="2"/>
</dbReference>
<dbReference type="PANTHER" id="PTHR46082:SF6">
    <property type="entry name" value="AAA+ ATPASE DOMAIN-CONTAINING PROTEIN-RELATED"/>
    <property type="match status" value="1"/>
</dbReference>
<dbReference type="PANTHER" id="PTHR46082">
    <property type="entry name" value="ATP/GTP-BINDING PROTEIN-RELATED"/>
    <property type="match status" value="1"/>
</dbReference>
<evidence type="ECO:0000313" key="1">
    <source>
        <dbReference type="EMBL" id="ORY09144.1"/>
    </source>
</evidence>
<dbReference type="EMBL" id="MCFA01000090">
    <property type="protein sequence ID" value="ORY09144.1"/>
    <property type="molecule type" value="Genomic_DNA"/>
</dbReference>
<accession>A0A1Y1ZG47</accession>
<dbReference type="OrthoDB" id="1357022at2759"/>
<dbReference type="Pfam" id="PF13374">
    <property type="entry name" value="TPR_10"/>
    <property type="match status" value="1"/>
</dbReference>
<dbReference type="InterPro" id="IPR011990">
    <property type="entry name" value="TPR-like_helical_dom_sf"/>
</dbReference>
<organism evidence="1 2">
    <name type="scientific">Clohesyomyces aquaticus</name>
    <dbReference type="NCBI Taxonomy" id="1231657"/>
    <lineage>
        <taxon>Eukaryota</taxon>
        <taxon>Fungi</taxon>
        <taxon>Dikarya</taxon>
        <taxon>Ascomycota</taxon>
        <taxon>Pezizomycotina</taxon>
        <taxon>Dothideomycetes</taxon>
        <taxon>Pleosporomycetidae</taxon>
        <taxon>Pleosporales</taxon>
        <taxon>Lindgomycetaceae</taxon>
        <taxon>Clohesyomyces</taxon>
    </lineage>
</organism>
<dbReference type="SMART" id="SM00028">
    <property type="entry name" value="TPR"/>
    <property type="match status" value="5"/>
</dbReference>
<dbReference type="Gene3D" id="1.25.40.10">
    <property type="entry name" value="Tetratricopeptide repeat domain"/>
    <property type="match status" value="3"/>
</dbReference>
<dbReference type="InterPro" id="IPR053137">
    <property type="entry name" value="NLR-like"/>
</dbReference>
<reference evidence="1 2" key="1">
    <citation type="submission" date="2016-07" db="EMBL/GenBank/DDBJ databases">
        <title>Pervasive Adenine N6-methylation of Active Genes in Fungi.</title>
        <authorList>
            <consortium name="DOE Joint Genome Institute"/>
            <person name="Mondo S.J."/>
            <person name="Dannebaum R.O."/>
            <person name="Kuo R.C."/>
            <person name="Labutti K."/>
            <person name="Haridas S."/>
            <person name="Kuo A."/>
            <person name="Salamov A."/>
            <person name="Ahrendt S.R."/>
            <person name="Lipzen A."/>
            <person name="Sullivan W."/>
            <person name="Andreopoulos W.B."/>
            <person name="Clum A."/>
            <person name="Lindquist E."/>
            <person name="Daum C."/>
            <person name="Ramamoorthy G.K."/>
            <person name="Gryganskyi A."/>
            <person name="Culley D."/>
            <person name="Magnuson J.K."/>
            <person name="James T.Y."/>
            <person name="O'Malley M.A."/>
            <person name="Stajich J.E."/>
            <person name="Spatafora J.W."/>
            <person name="Visel A."/>
            <person name="Grigoriev I.V."/>
        </authorList>
    </citation>
    <scope>NUCLEOTIDE SEQUENCE [LARGE SCALE GENOMIC DNA]</scope>
    <source>
        <strain evidence="1 2">CBS 115471</strain>
    </source>
</reference>